<protein>
    <submittedName>
        <fullName evidence="3">Uncharacterized protein</fullName>
    </submittedName>
</protein>
<feature type="region of interest" description="Disordered" evidence="1">
    <location>
        <begin position="81"/>
        <end position="100"/>
    </location>
</feature>
<name>A0AAV2N6K8_9HYME</name>
<evidence type="ECO:0000313" key="4">
    <source>
        <dbReference type="Proteomes" id="UP001497644"/>
    </source>
</evidence>
<dbReference type="AlphaFoldDB" id="A0AAV2N6K8"/>
<proteinExistence type="predicted"/>
<keyword evidence="4" id="KW-1185">Reference proteome</keyword>
<evidence type="ECO:0000256" key="2">
    <source>
        <dbReference type="SAM" id="Phobius"/>
    </source>
</evidence>
<sequence length="144" mass="15798">MTICWRIDSTTTTTTTGTARVLRQRSSMLKRVDRCTLELFLVPCLFVSFVVPGCYPAVIGALSVPNDTSMTTTLLTPTNERGVGGVGATRDRASSSRAWGSPLPPFVQRIHVERMRSRSTRRSLRVATSTSRHPIIDRLCGSGD</sequence>
<dbReference type="EMBL" id="OZ034833">
    <property type="protein sequence ID" value="CAL1675116.1"/>
    <property type="molecule type" value="Genomic_DNA"/>
</dbReference>
<reference evidence="3" key="1">
    <citation type="submission" date="2024-04" db="EMBL/GenBank/DDBJ databases">
        <authorList>
            <consortium name="Molecular Ecology Group"/>
        </authorList>
    </citation>
    <scope>NUCLEOTIDE SEQUENCE</scope>
</reference>
<organism evidence="3 4">
    <name type="scientific">Lasius platythorax</name>
    <dbReference type="NCBI Taxonomy" id="488582"/>
    <lineage>
        <taxon>Eukaryota</taxon>
        <taxon>Metazoa</taxon>
        <taxon>Ecdysozoa</taxon>
        <taxon>Arthropoda</taxon>
        <taxon>Hexapoda</taxon>
        <taxon>Insecta</taxon>
        <taxon>Pterygota</taxon>
        <taxon>Neoptera</taxon>
        <taxon>Endopterygota</taxon>
        <taxon>Hymenoptera</taxon>
        <taxon>Apocrita</taxon>
        <taxon>Aculeata</taxon>
        <taxon>Formicoidea</taxon>
        <taxon>Formicidae</taxon>
        <taxon>Formicinae</taxon>
        <taxon>Lasius</taxon>
        <taxon>Lasius</taxon>
    </lineage>
</organism>
<keyword evidence="2" id="KW-1133">Transmembrane helix</keyword>
<evidence type="ECO:0000313" key="3">
    <source>
        <dbReference type="EMBL" id="CAL1675116.1"/>
    </source>
</evidence>
<accession>A0AAV2N6K8</accession>
<gene>
    <name evidence="3" type="ORF">LPLAT_LOCUS1607</name>
</gene>
<keyword evidence="2" id="KW-0472">Membrane</keyword>
<keyword evidence="2" id="KW-0812">Transmembrane</keyword>
<feature type="transmembrane region" description="Helical" evidence="2">
    <location>
        <begin position="35"/>
        <end position="58"/>
    </location>
</feature>
<evidence type="ECO:0000256" key="1">
    <source>
        <dbReference type="SAM" id="MobiDB-lite"/>
    </source>
</evidence>
<dbReference type="Proteomes" id="UP001497644">
    <property type="component" value="Chromosome 10"/>
</dbReference>